<proteinExistence type="predicted"/>
<protein>
    <submittedName>
        <fullName evidence="1">Uncharacterized protein</fullName>
    </submittedName>
</protein>
<gene>
    <name evidence="1" type="ORF">L6452_34210</name>
</gene>
<organism evidence="1 2">
    <name type="scientific">Arctium lappa</name>
    <name type="common">Greater burdock</name>
    <name type="synonym">Lappa major</name>
    <dbReference type="NCBI Taxonomy" id="4217"/>
    <lineage>
        <taxon>Eukaryota</taxon>
        <taxon>Viridiplantae</taxon>
        <taxon>Streptophyta</taxon>
        <taxon>Embryophyta</taxon>
        <taxon>Tracheophyta</taxon>
        <taxon>Spermatophyta</taxon>
        <taxon>Magnoliopsida</taxon>
        <taxon>eudicotyledons</taxon>
        <taxon>Gunneridae</taxon>
        <taxon>Pentapetalae</taxon>
        <taxon>asterids</taxon>
        <taxon>campanulids</taxon>
        <taxon>Asterales</taxon>
        <taxon>Asteraceae</taxon>
        <taxon>Carduoideae</taxon>
        <taxon>Cardueae</taxon>
        <taxon>Arctiinae</taxon>
        <taxon>Arctium</taxon>
    </lineage>
</organism>
<evidence type="ECO:0000313" key="1">
    <source>
        <dbReference type="EMBL" id="KAI3684980.1"/>
    </source>
</evidence>
<sequence length="313" mass="36231">MLRESHKDRIQEEIGNDEIVTGKGLNQEISLVRAEDTRWNSHLKTITSLISLFPEVKKVLEYVEDDGDNGASRLQASGLLSYFKTFEFVFYMHLMLTILGLTNSLSQALQRKDQDILEAVDLIRTTKAQLQMLRENGFDQVLEKCYSFCDKHEIVKLDMTEALNPCNSFSQFNKSSLLKLSKMYPRDFDDKERMILEHELDIYYHFVYNDVRFANLNGIADLARSMVATRKHLSYPLVYRLLKLTLVLPVATATVERCFSAMKLVKTNLRNRIGDDFLNAALICDIEKEAHAKVKTEDVIDRFQKMKTRRGQI</sequence>
<reference evidence="2" key="1">
    <citation type="journal article" date="2022" name="Mol. Ecol. Resour.">
        <title>The genomes of chicory, endive, great burdock and yacon provide insights into Asteraceae palaeo-polyploidization history and plant inulin production.</title>
        <authorList>
            <person name="Fan W."/>
            <person name="Wang S."/>
            <person name="Wang H."/>
            <person name="Wang A."/>
            <person name="Jiang F."/>
            <person name="Liu H."/>
            <person name="Zhao H."/>
            <person name="Xu D."/>
            <person name="Zhang Y."/>
        </authorList>
    </citation>
    <scope>NUCLEOTIDE SEQUENCE [LARGE SCALE GENOMIC DNA]</scope>
    <source>
        <strain evidence="2">cv. Niubang</strain>
    </source>
</reference>
<keyword evidence="2" id="KW-1185">Reference proteome</keyword>
<dbReference type="EMBL" id="CM042058">
    <property type="protein sequence ID" value="KAI3684980.1"/>
    <property type="molecule type" value="Genomic_DNA"/>
</dbReference>
<name>A0ACB8YHK9_ARCLA</name>
<dbReference type="Proteomes" id="UP001055879">
    <property type="component" value="Linkage Group LG12"/>
</dbReference>
<accession>A0ACB8YHK9</accession>
<comment type="caution">
    <text evidence="1">The sequence shown here is derived from an EMBL/GenBank/DDBJ whole genome shotgun (WGS) entry which is preliminary data.</text>
</comment>
<reference evidence="1 2" key="2">
    <citation type="journal article" date="2022" name="Mol. Ecol. Resour.">
        <title>The genomes of chicory, endive, great burdock and yacon provide insights into Asteraceae paleo-polyploidization history and plant inulin production.</title>
        <authorList>
            <person name="Fan W."/>
            <person name="Wang S."/>
            <person name="Wang H."/>
            <person name="Wang A."/>
            <person name="Jiang F."/>
            <person name="Liu H."/>
            <person name="Zhao H."/>
            <person name="Xu D."/>
            <person name="Zhang Y."/>
        </authorList>
    </citation>
    <scope>NUCLEOTIDE SEQUENCE [LARGE SCALE GENOMIC DNA]</scope>
    <source>
        <strain evidence="2">cv. Niubang</strain>
    </source>
</reference>
<evidence type="ECO:0000313" key="2">
    <source>
        <dbReference type="Proteomes" id="UP001055879"/>
    </source>
</evidence>